<keyword evidence="4" id="KW-0645">Protease</keyword>
<keyword evidence="8" id="KW-0862">Zinc</keyword>
<dbReference type="EC" id="3.4.24.-" evidence="14"/>
<dbReference type="GO" id="GO:0006508">
    <property type="term" value="P:proteolysis"/>
    <property type="evidence" value="ECO:0007669"/>
    <property type="project" value="UniProtKB-KW"/>
</dbReference>
<keyword evidence="10" id="KW-0482">Metalloprotease</keyword>
<dbReference type="EMBL" id="JADBEL010000007">
    <property type="protein sequence ID" value="MBE1554580.1"/>
    <property type="molecule type" value="Genomic_DNA"/>
</dbReference>
<comment type="cofactor">
    <cofactor evidence="1">
        <name>Zn(2+)</name>
        <dbReference type="ChEBI" id="CHEBI:29105"/>
    </cofactor>
</comment>
<protein>
    <submittedName>
        <fullName evidence="14">Stage IV sporulation protein FB</fullName>
        <ecNumber evidence="14">3.4.24.-</ecNumber>
    </submittedName>
</protein>
<feature type="transmembrane region" description="Helical" evidence="12">
    <location>
        <begin position="168"/>
        <end position="187"/>
    </location>
</feature>
<evidence type="ECO:0000256" key="4">
    <source>
        <dbReference type="ARBA" id="ARBA00022670"/>
    </source>
</evidence>
<evidence type="ECO:0000313" key="15">
    <source>
        <dbReference type="Proteomes" id="UP000658225"/>
    </source>
</evidence>
<keyword evidence="9 12" id="KW-1133">Transmembrane helix</keyword>
<evidence type="ECO:0000313" key="14">
    <source>
        <dbReference type="EMBL" id="MBE1554580.1"/>
    </source>
</evidence>
<evidence type="ECO:0000256" key="11">
    <source>
        <dbReference type="ARBA" id="ARBA00023136"/>
    </source>
</evidence>
<evidence type="ECO:0000256" key="9">
    <source>
        <dbReference type="ARBA" id="ARBA00022989"/>
    </source>
</evidence>
<evidence type="ECO:0000256" key="3">
    <source>
        <dbReference type="ARBA" id="ARBA00007931"/>
    </source>
</evidence>
<feature type="domain" description="Peptidase M50" evidence="13">
    <location>
        <begin position="26"/>
        <end position="91"/>
    </location>
</feature>
<comment type="similarity">
    <text evidence="3">Belongs to the peptidase M50B family.</text>
</comment>
<feature type="transmembrane region" description="Helical" evidence="12">
    <location>
        <begin position="76"/>
        <end position="98"/>
    </location>
</feature>
<feature type="transmembrane region" description="Helical" evidence="12">
    <location>
        <begin position="144"/>
        <end position="162"/>
    </location>
</feature>
<dbReference type="GO" id="GO:0046872">
    <property type="term" value="F:metal ion binding"/>
    <property type="evidence" value="ECO:0007669"/>
    <property type="project" value="UniProtKB-KW"/>
</dbReference>
<keyword evidence="6" id="KW-0479">Metal-binding</keyword>
<evidence type="ECO:0000256" key="7">
    <source>
        <dbReference type="ARBA" id="ARBA00022801"/>
    </source>
</evidence>
<evidence type="ECO:0000256" key="2">
    <source>
        <dbReference type="ARBA" id="ARBA00004141"/>
    </source>
</evidence>
<keyword evidence="7 14" id="KW-0378">Hydrolase</keyword>
<dbReference type="PANTHER" id="PTHR39188:SF3">
    <property type="entry name" value="STAGE IV SPORULATION PROTEIN FB"/>
    <property type="match status" value="1"/>
</dbReference>
<evidence type="ECO:0000256" key="10">
    <source>
        <dbReference type="ARBA" id="ARBA00023049"/>
    </source>
</evidence>
<organism evidence="14 15">
    <name type="scientific">Sporosarcina limicola</name>
    <dbReference type="NCBI Taxonomy" id="34101"/>
    <lineage>
        <taxon>Bacteria</taxon>
        <taxon>Bacillati</taxon>
        <taxon>Bacillota</taxon>
        <taxon>Bacilli</taxon>
        <taxon>Bacillales</taxon>
        <taxon>Caryophanaceae</taxon>
        <taxon>Sporosarcina</taxon>
    </lineage>
</organism>
<gene>
    <name evidence="14" type="ORF">H4683_001657</name>
</gene>
<evidence type="ECO:0000259" key="13">
    <source>
        <dbReference type="Pfam" id="PF02163"/>
    </source>
</evidence>
<keyword evidence="11 12" id="KW-0472">Membrane</keyword>
<sequence length="208" mass="23240">MKYRLHPILLPFFLMLMVTGGISMYAIIFISLLIHEMGHLIAAKLMGLRVRSCTIMPYGGELVIPNRHQATKKARLIVAFGGPLATFALLLGASFIPFPGDEVVIRIQVALLVLNLLPILPLDGGQALCVLLETNDSRYATRSLFLLHSMALLSVATLLLTYGLPETLPYVCLALFLLFQNISVFRFRKYERAYAELKKSVDVTMNTW</sequence>
<feature type="transmembrane region" description="Helical" evidence="12">
    <location>
        <begin position="110"/>
        <end position="132"/>
    </location>
</feature>
<evidence type="ECO:0000256" key="12">
    <source>
        <dbReference type="SAM" id="Phobius"/>
    </source>
</evidence>
<evidence type="ECO:0000256" key="8">
    <source>
        <dbReference type="ARBA" id="ARBA00022833"/>
    </source>
</evidence>
<feature type="transmembrane region" description="Helical" evidence="12">
    <location>
        <begin position="12"/>
        <end position="34"/>
    </location>
</feature>
<keyword evidence="15" id="KW-1185">Reference proteome</keyword>
<dbReference type="InterPro" id="IPR008915">
    <property type="entry name" value="Peptidase_M50"/>
</dbReference>
<comment type="caution">
    <text evidence="14">The sequence shown here is derived from an EMBL/GenBank/DDBJ whole genome shotgun (WGS) entry which is preliminary data.</text>
</comment>
<reference evidence="14" key="1">
    <citation type="submission" date="2020-10" db="EMBL/GenBank/DDBJ databases">
        <title>Genomic Encyclopedia of Type Strains, Phase IV (KMG-IV): sequencing the most valuable type-strain genomes for metagenomic binning, comparative biology and taxonomic classification.</title>
        <authorList>
            <person name="Goeker M."/>
        </authorList>
    </citation>
    <scope>NUCLEOTIDE SEQUENCE</scope>
    <source>
        <strain evidence="14">DSM 13886</strain>
    </source>
</reference>
<keyword evidence="5 12" id="KW-0812">Transmembrane</keyword>
<dbReference type="GO" id="GO:0016020">
    <property type="term" value="C:membrane"/>
    <property type="evidence" value="ECO:0007669"/>
    <property type="project" value="UniProtKB-SubCell"/>
</dbReference>
<accession>A0A927RCP3</accession>
<dbReference type="AlphaFoldDB" id="A0A927RCP3"/>
<dbReference type="PANTHER" id="PTHR39188">
    <property type="entry name" value="MEMBRANE-ASSOCIATED ZINC METALLOPROTEASE M50B"/>
    <property type="match status" value="1"/>
</dbReference>
<dbReference type="Proteomes" id="UP000658225">
    <property type="component" value="Unassembled WGS sequence"/>
</dbReference>
<evidence type="ECO:0000256" key="6">
    <source>
        <dbReference type="ARBA" id="ARBA00022723"/>
    </source>
</evidence>
<proteinExistence type="inferred from homology"/>
<dbReference type="GO" id="GO:0008237">
    <property type="term" value="F:metallopeptidase activity"/>
    <property type="evidence" value="ECO:0007669"/>
    <property type="project" value="UniProtKB-KW"/>
</dbReference>
<name>A0A927RCP3_9BACL</name>
<comment type="subcellular location">
    <subcellularLocation>
        <location evidence="2">Membrane</location>
        <topology evidence="2">Multi-pass membrane protein</topology>
    </subcellularLocation>
</comment>
<evidence type="ECO:0000256" key="5">
    <source>
        <dbReference type="ARBA" id="ARBA00022692"/>
    </source>
</evidence>
<dbReference type="RefSeq" id="WP_192598361.1">
    <property type="nucleotide sequence ID" value="NZ_JADBEL010000007.1"/>
</dbReference>
<dbReference type="Pfam" id="PF02163">
    <property type="entry name" value="Peptidase_M50"/>
    <property type="match status" value="1"/>
</dbReference>
<evidence type="ECO:0000256" key="1">
    <source>
        <dbReference type="ARBA" id="ARBA00001947"/>
    </source>
</evidence>